<sequence>MTSTTSYVRSIQDDRKQGVYRCLKDFCVGFWNETVNWGTKNDECCAIVQEIVNTRLQLANAKGPESEGRTLTKDAGDQLLVSTKNPTGAATTISEAERYRLNETVIRQSEHLISFMDAQFPKILRRLKVEVDKLPAILTYTKSEAGAEDGERFIGLVKTLQEVLPTLVKMYGKELKAKRNSLEDLAAFNTYEGLLAVVCSWTQEPFVDCSLKSQFHACVIEFE</sequence>
<dbReference type="AlphaFoldDB" id="A0A4U5N7D5"/>
<proteinExistence type="predicted"/>
<dbReference type="Proteomes" id="UP000298663">
    <property type="component" value="Unassembled WGS sequence"/>
</dbReference>
<comment type="caution">
    <text evidence="1">The sequence shown here is derived from an EMBL/GenBank/DDBJ whole genome shotgun (WGS) entry which is preliminary data.</text>
</comment>
<reference evidence="1 2" key="1">
    <citation type="journal article" date="2015" name="Genome Biol.">
        <title>Comparative genomics of Steinernema reveals deeply conserved gene regulatory networks.</title>
        <authorList>
            <person name="Dillman A.R."/>
            <person name="Macchietto M."/>
            <person name="Porter C.F."/>
            <person name="Rogers A."/>
            <person name="Williams B."/>
            <person name="Antoshechkin I."/>
            <person name="Lee M.M."/>
            <person name="Goodwin Z."/>
            <person name="Lu X."/>
            <person name="Lewis E.E."/>
            <person name="Goodrich-Blair H."/>
            <person name="Stock S.P."/>
            <person name="Adams B.J."/>
            <person name="Sternberg P.W."/>
            <person name="Mortazavi A."/>
        </authorList>
    </citation>
    <scope>NUCLEOTIDE SEQUENCE [LARGE SCALE GENOMIC DNA]</scope>
    <source>
        <strain evidence="1 2">ALL</strain>
    </source>
</reference>
<organism evidence="1 2">
    <name type="scientific">Steinernema carpocapsae</name>
    <name type="common">Entomopathogenic nematode</name>
    <dbReference type="NCBI Taxonomy" id="34508"/>
    <lineage>
        <taxon>Eukaryota</taxon>
        <taxon>Metazoa</taxon>
        <taxon>Ecdysozoa</taxon>
        <taxon>Nematoda</taxon>
        <taxon>Chromadorea</taxon>
        <taxon>Rhabditida</taxon>
        <taxon>Tylenchina</taxon>
        <taxon>Panagrolaimomorpha</taxon>
        <taxon>Strongyloidoidea</taxon>
        <taxon>Steinernematidae</taxon>
        <taxon>Steinernema</taxon>
    </lineage>
</organism>
<accession>A0A4U5N7D5</accession>
<evidence type="ECO:0000313" key="1">
    <source>
        <dbReference type="EMBL" id="TKR78212.1"/>
    </source>
</evidence>
<reference evidence="1 2" key="2">
    <citation type="journal article" date="2019" name="G3 (Bethesda)">
        <title>Hybrid Assembly of the Genome of the Entomopathogenic Nematode Steinernema carpocapsae Identifies the X-Chromosome.</title>
        <authorList>
            <person name="Serra L."/>
            <person name="Macchietto M."/>
            <person name="Macias-Munoz A."/>
            <person name="McGill C.J."/>
            <person name="Rodriguez I.M."/>
            <person name="Rodriguez B."/>
            <person name="Murad R."/>
            <person name="Mortazavi A."/>
        </authorList>
    </citation>
    <scope>NUCLEOTIDE SEQUENCE [LARGE SCALE GENOMIC DNA]</scope>
    <source>
        <strain evidence="1 2">ALL</strain>
    </source>
</reference>
<protein>
    <submittedName>
        <fullName evidence="1">Uncharacterized protein</fullName>
    </submittedName>
</protein>
<dbReference type="OrthoDB" id="343875at2759"/>
<dbReference type="EMBL" id="AZBU02000005">
    <property type="protein sequence ID" value="TKR78212.1"/>
    <property type="molecule type" value="Genomic_DNA"/>
</dbReference>
<gene>
    <name evidence="1" type="ORF">L596_019057</name>
</gene>
<evidence type="ECO:0000313" key="2">
    <source>
        <dbReference type="Proteomes" id="UP000298663"/>
    </source>
</evidence>
<dbReference type="STRING" id="34508.A0A4U5N7D5"/>
<keyword evidence="2" id="KW-1185">Reference proteome</keyword>
<name>A0A4U5N7D5_STECR</name>